<protein>
    <submittedName>
        <fullName evidence="1">Uncharacterized protein</fullName>
    </submittedName>
</protein>
<reference evidence="1" key="2">
    <citation type="submission" date="2022-12" db="EMBL/GenBank/DDBJ databases">
        <authorList>
            <person name="Sun Q."/>
            <person name="Zhou Y."/>
        </authorList>
    </citation>
    <scope>NUCLEOTIDE SEQUENCE</scope>
    <source>
        <strain evidence="1">CGMCC 1.15034</strain>
    </source>
</reference>
<organism evidence="1 2">
    <name type="scientific">Bradyrhizobium guangdongense</name>
    <dbReference type="NCBI Taxonomy" id="1325090"/>
    <lineage>
        <taxon>Bacteria</taxon>
        <taxon>Pseudomonadati</taxon>
        <taxon>Pseudomonadota</taxon>
        <taxon>Alphaproteobacteria</taxon>
        <taxon>Hyphomicrobiales</taxon>
        <taxon>Nitrobacteraceae</taxon>
        <taxon>Bradyrhizobium</taxon>
    </lineage>
</organism>
<dbReference type="Proteomes" id="UP000625079">
    <property type="component" value="Unassembled WGS sequence"/>
</dbReference>
<sequence length="68" mass="7770">MNIKVGSLRGTRGEDDTISWPFSAKKFRKVDLISLTPLMFIQSGVLEHDPEKWEAVFRKDHAQTIIAL</sequence>
<evidence type="ECO:0000313" key="1">
    <source>
        <dbReference type="EMBL" id="GGI23124.1"/>
    </source>
</evidence>
<name>A0AA88B7I2_9BRAD</name>
<proteinExistence type="predicted"/>
<dbReference type="EMBL" id="BMHC01000003">
    <property type="protein sequence ID" value="GGI23124.1"/>
    <property type="molecule type" value="Genomic_DNA"/>
</dbReference>
<gene>
    <name evidence="1" type="ORF">GCM10010987_22810</name>
</gene>
<comment type="caution">
    <text evidence="1">The sequence shown here is derived from an EMBL/GenBank/DDBJ whole genome shotgun (WGS) entry which is preliminary data.</text>
</comment>
<accession>A0AA88B7I2</accession>
<dbReference type="AlphaFoldDB" id="A0AA88B7I2"/>
<evidence type="ECO:0000313" key="2">
    <source>
        <dbReference type="Proteomes" id="UP000625079"/>
    </source>
</evidence>
<reference evidence="1" key="1">
    <citation type="journal article" date="2014" name="Int. J. Syst. Evol. Microbiol.">
        <title>Complete genome sequence of Corynebacterium casei LMG S-19264T (=DSM 44701T), isolated from a smear-ripened cheese.</title>
        <authorList>
            <consortium name="US DOE Joint Genome Institute (JGI-PGF)"/>
            <person name="Walter F."/>
            <person name="Albersmeier A."/>
            <person name="Kalinowski J."/>
            <person name="Ruckert C."/>
        </authorList>
    </citation>
    <scope>NUCLEOTIDE SEQUENCE</scope>
    <source>
        <strain evidence="1">CGMCC 1.15034</strain>
    </source>
</reference>